<keyword evidence="8" id="KW-1185">Reference proteome</keyword>
<dbReference type="GO" id="GO:0000981">
    <property type="term" value="F:DNA-binding transcription factor activity, RNA polymerase II-specific"/>
    <property type="evidence" value="ECO:0007669"/>
    <property type="project" value="TreeGrafter"/>
</dbReference>
<dbReference type="EMBL" id="PJQY01001877">
    <property type="protein sequence ID" value="PQP98653.1"/>
    <property type="molecule type" value="Genomic_DNA"/>
</dbReference>
<evidence type="ECO:0000313" key="8">
    <source>
        <dbReference type="Proteomes" id="UP000250321"/>
    </source>
</evidence>
<dbReference type="PRINTS" id="PR00404">
    <property type="entry name" value="MADSDOMAIN"/>
</dbReference>
<dbReference type="GO" id="GO:0000978">
    <property type="term" value="F:RNA polymerase II cis-regulatory region sequence-specific DNA binding"/>
    <property type="evidence" value="ECO:0007669"/>
    <property type="project" value="TreeGrafter"/>
</dbReference>
<keyword evidence="2" id="KW-0805">Transcription regulation</keyword>
<protein>
    <submittedName>
        <fullName evidence="7">Agamous-like MADS-box protein AGL62</fullName>
    </submittedName>
</protein>
<feature type="domain" description="MADS-box" evidence="6">
    <location>
        <begin position="16"/>
        <end position="76"/>
    </location>
</feature>
<dbReference type="PANTHER" id="PTHR11945">
    <property type="entry name" value="MADS BOX PROTEIN"/>
    <property type="match status" value="1"/>
</dbReference>
<dbReference type="GO" id="GO:0046983">
    <property type="term" value="F:protein dimerization activity"/>
    <property type="evidence" value="ECO:0007669"/>
    <property type="project" value="InterPro"/>
</dbReference>
<dbReference type="InterPro" id="IPR036879">
    <property type="entry name" value="TF_MADSbox_sf"/>
</dbReference>
<evidence type="ECO:0000256" key="4">
    <source>
        <dbReference type="ARBA" id="ARBA00023163"/>
    </source>
</evidence>
<evidence type="ECO:0000259" key="6">
    <source>
        <dbReference type="PROSITE" id="PS50066"/>
    </source>
</evidence>
<evidence type="ECO:0000256" key="2">
    <source>
        <dbReference type="ARBA" id="ARBA00023015"/>
    </source>
</evidence>
<dbReference type="AlphaFoldDB" id="A0A314Y443"/>
<dbReference type="STRING" id="2094558.A0A314Y443"/>
<keyword evidence="4" id="KW-0804">Transcription</keyword>
<dbReference type="Pfam" id="PF00319">
    <property type="entry name" value="SRF-TF"/>
    <property type="match status" value="1"/>
</dbReference>
<organism evidence="7 8">
    <name type="scientific">Prunus yedoensis var. nudiflora</name>
    <dbReference type="NCBI Taxonomy" id="2094558"/>
    <lineage>
        <taxon>Eukaryota</taxon>
        <taxon>Viridiplantae</taxon>
        <taxon>Streptophyta</taxon>
        <taxon>Embryophyta</taxon>
        <taxon>Tracheophyta</taxon>
        <taxon>Spermatophyta</taxon>
        <taxon>Magnoliopsida</taxon>
        <taxon>eudicotyledons</taxon>
        <taxon>Gunneridae</taxon>
        <taxon>Pentapetalae</taxon>
        <taxon>rosids</taxon>
        <taxon>fabids</taxon>
        <taxon>Rosales</taxon>
        <taxon>Rosaceae</taxon>
        <taxon>Amygdaloideae</taxon>
        <taxon>Amygdaleae</taxon>
        <taxon>Prunus</taxon>
    </lineage>
</organism>
<dbReference type="Gene3D" id="3.40.1810.10">
    <property type="entry name" value="Transcription factor, MADS-box"/>
    <property type="match status" value="1"/>
</dbReference>
<dbReference type="Proteomes" id="UP000250321">
    <property type="component" value="Unassembled WGS sequence"/>
</dbReference>
<sequence>MSDDSSSTVTKQKRTIGRKKIDIKKIQNTSSLQVTFSKRRTGLFRKASQLGALCGAEVAILVFSPHGRPFVFGHPSVDSVISRLAGTSTSAECMHASVDDEDTQSSIVQSNPSHFGITYQTSPNLENLSLRLRIGGGENMGLVKEETQEVAEAWSGGRGFWWDQPTEKMKLHELKQFKTSLEDMRAKVGMQLDEMARRKLAARDFLGVYRNGRCG</sequence>
<accession>A0A314Y443</accession>
<dbReference type="PROSITE" id="PS50066">
    <property type="entry name" value="MADS_BOX_2"/>
    <property type="match status" value="1"/>
</dbReference>
<name>A0A314Y443_PRUYE</name>
<evidence type="ECO:0000313" key="7">
    <source>
        <dbReference type="EMBL" id="PQP98653.1"/>
    </source>
</evidence>
<dbReference type="InterPro" id="IPR033896">
    <property type="entry name" value="MEF2-like_N"/>
</dbReference>
<dbReference type="GO" id="GO:0045944">
    <property type="term" value="P:positive regulation of transcription by RNA polymerase II"/>
    <property type="evidence" value="ECO:0007669"/>
    <property type="project" value="InterPro"/>
</dbReference>
<proteinExistence type="predicted"/>
<dbReference type="PANTHER" id="PTHR11945:SF776">
    <property type="entry name" value="AGAMOUS-LIKE 50-RELATED"/>
    <property type="match status" value="1"/>
</dbReference>
<keyword evidence="5" id="KW-0539">Nucleus</keyword>
<reference evidence="7 8" key="1">
    <citation type="submission" date="2018-02" db="EMBL/GenBank/DDBJ databases">
        <title>Draft genome of wild Prunus yedoensis var. nudiflora.</title>
        <authorList>
            <person name="Baek S."/>
            <person name="Kim J.-H."/>
            <person name="Choi K."/>
            <person name="Kim G.-B."/>
            <person name="Cho A."/>
            <person name="Jang H."/>
            <person name="Shin C.-H."/>
            <person name="Yu H.-J."/>
            <person name="Mun J.-H."/>
        </authorList>
    </citation>
    <scope>NUCLEOTIDE SEQUENCE [LARGE SCALE GENOMIC DNA]</scope>
    <source>
        <strain evidence="8">cv. Jeju island</strain>
        <tissue evidence="7">Leaf</tissue>
    </source>
</reference>
<comment type="caution">
    <text evidence="7">The sequence shown here is derived from an EMBL/GenBank/DDBJ whole genome shotgun (WGS) entry which is preliminary data.</text>
</comment>
<dbReference type="SMART" id="SM00432">
    <property type="entry name" value="MADS"/>
    <property type="match status" value="1"/>
</dbReference>
<dbReference type="InterPro" id="IPR002100">
    <property type="entry name" value="TF_MADSbox"/>
</dbReference>
<dbReference type="CDD" id="cd00265">
    <property type="entry name" value="MADS_MEF2_like"/>
    <property type="match status" value="1"/>
</dbReference>
<dbReference type="OrthoDB" id="1896642at2759"/>
<evidence type="ECO:0000256" key="5">
    <source>
        <dbReference type="ARBA" id="ARBA00023242"/>
    </source>
</evidence>
<comment type="subcellular location">
    <subcellularLocation>
        <location evidence="1">Nucleus</location>
    </subcellularLocation>
</comment>
<dbReference type="GO" id="GO:0005634">
    <property type="term" value="C:nucleus"/>
    <property type="evidence" value="ECO:0007669"/>
    <property type="project" value="UniProtKB-SubCell"/>
</dbReference>
<dbReference type="FunFam" id="3.40.1810.10:FF:000006">
    <property type="entry name" value="Agamous-like MADS-box protein AGL62"/>
    <property type="match status" value="1"/>
</dbReference>
<evidence type="ECO:0000256" key="3">
    <source>
        <dbReference type="ARBA" id="ARBA00023125"/>
    </source>
</evidence>
<gene>
    <name evidence="7" type="ORF">Pyn_18137</name>
</gene>
<keyword evidence="3" id="KW-0238">DNA-binding</keyword>
<dbReference type="SUPFAM" id="SSF55455">
    <property type="entry name" value="SRF-like"/>
    <property type="match status" value="1"/>
</dbReference>
<evidence type="ECO:0000256" key="1">
    <source>
        <dbReference type="ARBA" id="ARBA00004123"/>
    </source>
</evidence>